<dbReference type="EMBL" id="BMMK01000008">
    <property type="protein sequence ID" value="GGM50221.1"/>
    <property type="molecule type" value="Genomic_DNA"/>
</dbReference>
<reference evidence="2" key="1">
    <citation type="journal article" date="2014" name="Int. J. Syst. Evol. Microbiol.">
        <title>Complete genome sequence of Corynebacterium casei LMG S-19264T (=DSM 44701T), isolated from a smear-ripened cheese.</title>
        <authorList>
            <consortium name="US DOE Joint Genome Institute (JGI-PGF)"/>
            <person name="Walter F."/>
            <person name="Albersmeier A."/>
            <person name="Kalinowski J."/>
            <person name="Ruckert C."/>
        </authorList>
    </citation>
    <scope>NUCLEOTIDE SEQUENCE</scope>
    <source>
        <strain evidence="2">CGMCC 4.5737</strain>
    </source>
</reference>
<feature type="region of interest" description="Disordered" evidence="1">
    <location>
        <begin position="1"/>
        <end position="41"/>
    </location>
</feature>
<dbReference type="Proteomes" id="UP000637578">
    <property type="component" value="Unassembled WGS sequence"/>
</dbReference>
<feature type="compositionally biased region" description="Low complexity" evidence="1">
    <location>
        <begin position="1"/>
        <end position="33"/>
    </location>
</feature>
<accession>A0A8J3C7K2</accession>
<sequence length="129" mass="14402">MPAPAGARPARVAPPATRAGPPADTGVPVVPVVMPEPPGGTTPTLLRAVFTGRLRRWRYPAPEWARQSAQMVDHVVDLIVARMDELSVEQRAEMSEHLVAMVRRAQLYHDYGKGRISRREYTRRLRALD</sequence>
<proteinExistence type="predicted"/>
<dbReference type="AlphaFoldDB" id="A0A8J3C7K2"/>
<evidence type="ECO:0000313" key="3">
    <source>
        <dbReference type="Proteomes" id="UP000637578"/>
    </source>
</evidence>
<evidence type="ECO:0000313" key="2">
    <source>
        <dbReference type="EMBL" id="GGM50221.1"/>
    </source>
</evidence>
<protein>
    <submittedName>
        <fullName evidence="2">Uncharacterized protein</fullName>
    </submittedName>
</protein>
<evidence type="ECO:0000256" key="1">
    <source>
        <dbReference type="SAM" id="MobiDB-lite"/>
    </source>
</evidence>
<organism evidence="2 3">
    <name type="scientific">Longimycelium tulufanense</name>
    <dbReference type="NCBI Taxonomy" id="907463"/>
    <lineage>
        <taxon>Bacteria</taxon>
        <taxon>Bacillati</taxon>
        <taxon>Actinomycetota</taxon>
        <taxon>Actinomycetes</taxon>
        <taxon>Pseudonocardiales</taxon>
        <taxon>Pseudonocardiaceae</taxon>
        <taxon>Longimycelium</taxon>
    </lineage>
</organism>
<name>A0A8J3C7K2_9PSEU</name>
<comment type="caution">
    <text evidence="2">The sequence shown here is derived from an EMBL/GenBank/DDBJ whole genome shotgun (WGS) entry which is preliminary data.</text>
</comment>
<keyword evidence="3" id="KW-1185">Reference proteome</keyword>
<reference evidence="2" key="2">
    <citation type="submission" date="2020-09" db="EMBL/GenBank/DDBJ databases">
        <authorList>
            <person name="Sun Q."/>
            <person name="Zhou Y."/>
        </authorList>
    </citation>
    <scope>NUCLEOTIDE SEQUENCE</scope>
    <source>
        <strain evidence="2">CGMCC 4.5737</strain>
    </source>
</reference>
<gene>
    <name evidence="2" type="ORF">GCM10012275_21340</name>
</gene>